<organism evidence="1 2">
    <name type="scientific">Vitis vinifera</name>
    <name type="common">Grape</name>
    <dbReference type="NCBI Taxonomy" id="29760"/>
    <lineage>
        <taxon>Eukaryota</taxon>
        <taxon>Viridiplantae</taxon>
        <taxon>Streptophyta</taxon>
        <taxon>Embryophyta</taxon>
        <taxon>Tracheophyta</taxon>
        <taxon>Spermatophyta</taxon>
        <taxon>Magnoliopsida</taxon>
        <taxon>eudicotyledons</taxon>
        <taxon>Gunneridae</taxon>
        <taxon>Pentapetalae</taxon>
        <taxon>rosids</taxon>
        <taxon>Vitales</taxon>
        <taxon>Vitaceae</taxon>
        <taxon>Viteae</taxon>
        <taxon>Vitis</taxon>
    </lineage>
</organism>
<reference evidence="1 2" key="1">
    <citation type="journal article" date="2023" name="Hortic Res">
        <title>The complete reference genome for grapevine (Vitis vinifera L.) genetics and breeding.</title>
        <authorList>
            <person name="Shi X."/>
            <person name="Cao S."/>
            <person name="Wang X."/>
            <person name="Huang S."/>
            <person name="Wang Y."/>
            <person name="Liu Z."/>
            <person name="Liu W."/>
            <person name="Leng X."/>
            <person name="Peng Y."/>
            <person name="Wang N."/>
            <person name="Wang Y."/>
            <person name="Ma Z."/>
            <person name="Xu X."/>
            <person name="Zhang F."/>
            <person name="Xue H."/>
            <person name="Zhong H."/>
            <person name="Wang Y."/>
            <person name="Zhang K."/>
            <person name="Velt A."/>
            <person name="Avia K."/>
            <person name="Holtgrawe D."/>
            <person name="Grimplet J."/>
            <person name="Matus J.T."/>
            <person name="Ware D."/>
            <person name="Wu X."/>
            <person name="Wang H."/>
            <person name="Liu C."/>
            <person name="Fang Y."/>
            <person name="Rustenholz C."/>
            <person name="Cheng Z."/>
            <person name="Xiao H."/>
            <person name="Zhou Y."/>
        </authorList>
    </citation>
    <scope>NUCLEOTIDE SEQUENCE [LARGE SCALE GENOMIC DNA]</scope>
    <source>
        <strain evidence="2">cv. Pinot noir / PN40024</strain>
        <tissue evidence="1">Leaf</tissue>
    </source>
</reference>
<protein>
    <submittedName>
        <fullName evidence="1">Uncharacterized protein</fullName>
    </submittedName>
</protein>
<dbReference type="EMBL" id="CP126652">
    <property type="protein sequence ID" value="WJZ87488.1"/>
    <property type="molecule type" value="Genomic_DNA"/>
</dbReference>
<accession>A0ABY9BY57</accession>
<evidence type="ECO:0000313" key="1">
    <source>
        <dbReference type="EMBL" id="WJZ87488.1"/>
    </source>
</evidence>
<dbReference type="Gene3D" id="3.30.420.110">
    <property type="entry name" value="MutS, connector domain"/>
    <property type="match status" value="1"/>
</dbReference>
<dbReference type="InterPro" id="IPR036678">
    <property type="entry name" value="MutS_con_dom_sf"/>
</dbReference>
<keyword evidence="2" id="KW-1185">Reference proteome</keyword>
<dbReference type="Proteomes" id="UP001227230">
    <property type="component" value="Chromosome 5"/>
</dbReference>
<sequence length="427" mass="47445">MLAPASPTFSFFFNGWKSTWRHPHAFSTAVEAKGCTSTPSRLLGQPRDHHPTHQIVVVGEGSLPADVTVITFLPIKILISRQQRRRGPVALAVVAAMQPQREVTVSATFLLMLATILPPASPSVIHHGRQGRKSSTLRSFQYYHRRLHHIPPHLRHHRLPWSPLLSTIFRHPRRLCWRRTSSRPGGPRGLPSQWLPRLSSRRRQRPSLGDVAPAEESVYRCFNDLSVSGSLNEANLSVKDSFVEEDPLSLPDILSKLVNAGESGNLALSALGGTFFYLKQAFMDETLLRFAKFVLFPYSGVSDIFHKPYMVAEDLVVAETTSAASHAAAIAAASNLQAGRLPGRYGFIDERTRQTMPEAAPDGSVVLGTPIALTCCWSHTGHKRCNLLFRARTHVILGFKITRSCGLSRERNRDRGFHISAEGYFGK</sequence>
<name>A0ABY9BY57_VITVI</name>
<gene>
    <name evidence="1" type="ORF">VitviT2T_006863</name>
</gene>
<evidence type="ECO:0000313" key="2">
    <source>
        <dbReference type="Proteomes" id="UP001227230"/>
    </source>
</evidence>
<proteinExistence type="predicted"/>